<dbReference type="OrthoDB" id="9812295at2"/>
<protein>
    <recommendedName>
        <fullName evidence="1">SnoaL-like domain-containing protein</fullName>
    </recommendedName>
</protein>
<dbReference type="Proteomes" id="UP000078507">
    <property type="component" value="Unassembled WGS sequence"/>
</dbReference>
<comment type="caution">
    <text evidence="2">The sequence shown here is derived from an EMBL/GenBank/DDBJ whole genome shotgun (WGS) entry which is preliminary data.</text>
</comment>
<gene>
    <name evidence="2" type="ORF">ATB98_03900</name>
</gene>
<dbReference type="STRING" id="36856.ATB98_03900"/>
<accession>A0A178YEE4</accession>
<dbReference type="Pfam" id="PF13474">
    <property type="entry name" value="SnoaL_3"/>
    <property type="match status" value="1"/>
</dbReference>
<proteinExistence type="predicted"/>
<dbReference type="InterPro" id="IPR037401">
    <property type="entry name" value="SnoaL-like"/>
</dbReference>
<organism evidence="2 3">
    <name type="scientific">Sinorhizobium saheli</name>
    <dbReference type="NCBI Taxonomy" id="36856"/>
    <lineage>
        <taxon>Bacteria</taxon>
        <taxon>Pseudomonadati</taxon>
        <taxon>Pseudomonadota</taxon>
        <taxon>Alphaproteobacteria</taxon>
        <taxon>Hyphomicrobiales</taxon>
        <taxon>Rhizobiaceae</taxon>
        <taxon>Sinorhizobium/Ensifer group</taxon>
        <taxon>Sinorhizobium</taxon>
    </lineage>
</organism>
<dbReference type="AlphaFoldDB" id="A0A178YEE4"/>
<dbReference type="EMBL" id="LNQB01000070">
    <property type="protein sequence ID" value="OAP45814.1"/>
    <property type="molecule type" value="Genomic_DNA"/>
</dbReference>
<keyword evidence="3" id="KW-1185">Reference proteome</keyword>
<evidence type="ECO:0000313" key="3">
    <source>
        <dbReference type="Proteomes" id="UP000078507"/>
    </source>
</evidence>
<dbReference type="Gene3D" id="3.10.450.50">
    <property type="match status" value="1"/>
</dbReference>
<dbReference type="SUPFAM" id="SSF54427">
    <property type="entry name" value="NTF2-like"/>
    <property type="match status" value="1"/>
</dbReference>
<evidence type="ECO:0000313" key="2">
    <source>
        <dbReference type="EMBL" id="OAP45814.1"/>
    </source>
</evidence>
<evidence type="ECO:0000259" key="1">
    <source>
        <dbReference type="Pfam" id="PF13474"/>
    </source>
</evidence>
<dbReference type="InterPro" id="IPR032710">
    <property type="entry name" value="NTF2-like_dom_sf"/>
</dbReference>
<sequence length="72" mass="8441">MFLHHINEFGSFEIIDPIVTYIGDAAVLTFNFISYGGSEGARMRWNCTEVYRRSAEKWRIIQTHWSLTQDGR</sequence>
<reference evidence="2 3" key="1">
    <citation type="submission" date="2015-11" db="EMBL/GenBank/DDBJ databases">
        <title>Ensifer anhuiense sp. nov., an effective nitrogen fixation bacterium with Glycine soja.</title>
        <authorList>
            <person name="Yan H."/>
            <person name="Chen W."/>
        </authorList>
    </citation>
    <scope>NUCLEOTIDE SEQUENCE [LARGE SCALE GENOMIC DNA]</scope>
    <source>
        <strain evidence="2 3">LMG 7837</strain>
    </source>
</reference>
<feature type="domain" description="SnoaL-like" evidence="1">
    <location>
        <begin position="11"/>
        <end position="67"/>
    </location>
</feature>
<name>A0A178YEE4_SINSA</name>